<dbReference type="Proteomes" id="UP001500301">
    <property type="component" value="Unassembled WGS sequence"/>
</dbReference>
<dbReference type="InterPro" id="IPR032694">
    <property type="entry name" value="CopC/D"/>
</dbReference>
<organism evidence="6 7">
    <name type="scientific">Nocardioides daeguensis</name>
    <dbReference type="NCBI Taxonomy" id="908359"/>
    <lineage>
        <taxon>Bacteria</taxon>
        <taxon>Bacillati</taxon>
        <taxon>Actinomycetota</taxon>
        <taxon>Actinomycetes</taxon>
        <taxon>Propionibacteriales</taxon>
        <taxon>Nocardioidaceae</taxon>
        <taxon>Nocardioides</taxon>
    </lineage>
</organism>
<evidence type="ECO:0000256" key="3">
    <source>
        <dbReference type="SAM" id="Phobius"/>
    </source>
</evidence>
<keyword evidence="3" id="KW-0472">Membrane</keyword>
<feature type="region of interest" description="Disordered" evidence="2">
    <location>
        <begin position="120"/>
        <end position="154"/>
    </location>
</feature>
<keyword evidence="4" id="KW-0732">Signal</keyword>
<keyword evidence="3" id="KW-1133">Transmembrane helix</keyword>
<evidence type="ECO:0000256" key="1">
    <source>
        <dbReference type="ARBA" id="ARBA00004196"/>
    </source>
</evidence>
<keyword evidence="7" id="KW-1185">Reference proteome</keyword>
<feature type="transmembrane region" description="Helical" evidence="3">
    <location>
        <begin position="168"/>
        <end position="187"/>
    </location>
</feature>
<feature type="chain" id="PRO_5045163010" evidence="4">
    <location>
        <begin position="27"/>
        <end position="193"/>
    </location>
</feature>
<dbReference type="PANTHER" id="PTHR34820">
    <property type="entry name" value="INNER MEMBRANE PROTEIN YEBZ"/>
    <property type="match status" value="1"/>
</dbReference>
<reference evidence="7" key="1">
    <citation type="journal article" date="2019" name="Int. J. Syst. Evol. Microbiol.">
        <title>The Global Catalogue of Microorganisms (GCM) 10K type strain sequencing project: providing services to taxonomists for standard genome sequencing and annotation.</title>
        <authorList>
            <consortium name="The Broad Institute Genomics Platform"/>
            <consortium name="The Broad Institute Genome Sequencing Center for Infectious Disease"/>
            <person name="Wu L."/>
            <person name="Ma J."/>
        </authorList>
    </citation>
    <scope>NUCLEOTIDE SEQUENCE [LARGE SCALE GENOMIC DNA]</scope>
    <source>
        <strain evidence="7">JCM 17460</strain>
    </source>
</reference>
<dbReference type="InterPro" id="IPR007348">
    <property type="entry name" value="CopC_dom"/>
</dbReference>
<evidence type="ECO:0000313" key="6">
    <source>
        <dbReference type="EMBL" id="GAA3535705.1"/>
    </source>
</evidence>
<evidence type="ECO:0000256" key="2">
    <source>
        <dbReference type="SAM" id="MobiDB-lite"/>
    </source>
</evidence>
<evidence type="ECO:0000259" key="5">
    <source>
        <dbReference type="Pfam" id="PF04234"/>
    </source>
</evidence>
<accession>A0ABP6VKY2</accession>
<keyword evidence="3" id="KW-0812">Transmembrane</keyword>
<evidence type="ECO:0000256" key="4">
    <source>
        <dbReference type="SAM" id="SignalP"/>
    </source>
</evidence>
<gene>
    <name evidence="6" type="ORF">GCM10022263_24480</name>
</gene>
<feature type="domain" description="CopC" evidence="5">
    <location>
        <begin position="27"/>
        <end position="118"/>
    </location>
</feature>
<comment type="subcellular location">
    <subcellularLocation>
        <location evidence="1">Cell envelope</location>
    </subcellularLocation>
</comment>
<feature type="signal peptide" evidence="4">
    <location>
        <begin position="1"/>
        <end position="26"/>
    </location>
</feature>
<name>A0ABP6VKY2_9ACTN</name>
<proteinExistence type="predicted"/>
<dbReference type="Pfam" id="PF04234">
    <property type="entry name" value="CopC"/>
    <property type="match status" value="1"/>
</dbReference>
<dbReference type="RefSeq" id="WP_218235745.1">
    <property type="nucleotide sequence ID" value="NZ_BAABBB010000012.1"/>
</dbReference>
<comment type="caution">
    <text evidence="6">The sequence shown here is derived from an EMBL/GenBank/DDBJ whole genome shotgun (WGS) entry which is preliminary data.</text>
</comment>
<evidence type="ECO:0000313" key="7">
    <source>
        <dbReference type="Proteomes" id="UP001500301"/>
    </source>
</evidence>
<dbReference type="PANTHER" id="PTHR34820:SF4">
    <property type="entry name" value="INNER MEMBRANE PROTEIN YEBZ"/>
    <property type="match status" value="1"/>
</dbReference>
<sequence length="193" mass="18740">MRPGTRLAALLVVLCAVSLATPPAFAHAALVSSTPGSGARLAALPDSAVLTFSADISAPAYVVVTGPDGSRTDVGEPSVAGREVRATLGSGGPGTYALAFRVVSVDGHPVTGQLSFVVGDGPLTPRAPAPSASGPERAAGTTAGGDAGATAGARSAEPSGAARVGAEWWQVGVGVGLLAAAALLLGLSRRAPR</sequence>
<protein>
    <submittedName>
        <fullName evidence="6">Copper resistance protein CopC</fullName>
    </submittedName>
</protein>
<dbReference type="EMBL" id="BAABBB010000012">
    <property type="protein sequence ID" value="GAA3535705.1"/>
    <property type="molecule type" value="Genomic_DNA"/>
</dbReference>